<dbReference type="PANTHER" id="PTHR48111">
    <property type="entry name" value="REGULATOR OF RPOS"/>
    <property type="match status" value="1"/>
</dbReference>
<dbReference type="PROSITE" id="PS51755">
    <property type="entry name" value="OMPR_PHOB"/>
    <property type="match status" value="1"/>
</dbReference>
<dbReference type="SUPFAM" id="SSF52172">
    <property type="entry name" value="CheY-like"/>
    <property type="match status" value="1"/>
</dbReference>
<dbReference type="GO" id="GO:0032993">
    <property type="term" value="C:protein-DNA complex"/>
    <property type="evidence" value="ECO:0007669"/>
    <property type="project" value="TreeGrafter"/>
</dbReference>
<keyword evidence="7" id="KW-1185">Reference proteome</keyword>
<feature type="domain" description="OmpR/PhoB-type" evidence="5">
    <location>
        <begin position="124"/>
        <end position="222"/>
    </location>
</feature>
<feature type="domain" description="Response regulatory" evidence="4">
    <location>
        <begin position="2"/>
        <end position="116"/>
    </location>
</feature>
<dbReference type="Proteomes" id="UP000676996">
    <property type="component" value="Unassembled WGS sequence"/>
</dbReference>
<proteinExistence type="predicted"/>
<evidence type="ECO:0000256" key="3">
    <source>
        <dbReference type="PROSITE-ProRule" id="PRU01091"/>
    </source>
</evidence>
<dbReference type="InterPro" id="IPR036388">
    <property type="entry name" value="WH-like_DNA-bd_sf"/>
</dbReference>
<dbReference type="Pfam" id="PF00072">
    <property type="entry name" value="Response_reg"/>
    <property type="match status" value="1"/>
</dbReference>
<dbReference type="Gene3D" id="6.10.250.690">
    <property type="match status" value="1"/>
</dbReference>
<feature type="modified residue" description="4-aspartylphosphate" evidence="2">
    <location>
        <position position="51"/>
    </location>
</feature>
<dbReference type="GO" id="GO:0000976">
    <property type="term" value="F:transcription cis-regulatory region binding"/>
    <property type="evidence" value="ECO:0007669"/>
    <property type="project" value="TreeGrafter"/>
</dbReference>
<accession>A0A8T4IDA2</accession>
<evidence type="ECO:0000259" key="5">
    <source>
        <dbReference type="PROSITE" id="PS51755"/>
    </source>
</evidence>
<dbReference type="Pfam" id="PF00486">
    <property type="entry name" value="Trans_reg_C"/>
    <property type="match status" value="1"/>
</dbReference>
<dbReference type="RefSeq" id="WP_284053104.1">
    <property type="nucleotide sequence ID" value="NZ_JAGRQC010000001.1"/>
</dbReference>
<comment type="caution">
    <text evidence="6">The sequence shown here is derived from an EMBL/GenBank/DDBJ whole genome shotgun (WGS) entry which is preliminary data.</text>
</comment>
<dbReference type="EMBL" id="JAGRQC010000001">
    <property type="protein sequence ID" value="MBR0551844.1"/>
    <property type="molecule type" value="Genomic_DNA"/>
</dbReference>
<dbReference type="InterPro" id="IPR001789">
    <property type="entry name" value="Sig_transdc_resp-reg_receiver"/>
</dbReference>
<dbReference type="InterPro" id="IPR011006">
    <property type="entry name" value="CheY-like_superfamily"/>
</dbReference>
<name>A0A8T4IDA2_9SPHN</name>
<sequence length="224" mass="24578">MRVLVVEDNERLARLTCEGLRNAGFAADPAGDLEAADEALAAANFDALILDLGLPDGDGLKWLRDRRQSRSIPPALVLTARGALEDRVAGLDAGADDYLVKPFELAEVAARLRALLRRPGARGDVELVIGPIRFDTNRREAVAHGERLELARREADLLELLMRKAGSVVRRQTIEDALYSFDASVTPNAVEATVSRLRRKLEQADCGDMLHTVRGVGYLLEERT</sequence>
<dbReference type="AlphaFoldDB" id="A0A8T4IDA2"/>
<dbReference type="InterPro" id="IPR039420">
    <property type="entry name" value="WalR-like"/>
</dbReference>
<feature type="DNA-binding region" description="OmpR/PhoB-type" evidence="3">
    <location>
        <begin position="124"/>
        <end position="222"/>
    </location>
</feature>
<dbReference type="SMART" id="SM00862">
    <property type="entry name" value="Trans_reg_C"/>
    <property type="match status" value="1"/>
</dbReference>
<dbReference type="Gene3D" id="1.10.10.10">
    <property type="entry name" value="Winged helix-like DNA-binding domain superfamily/Winged helix DNA-binding domain"/>
    <property type="match status" value="1"/>
</dbReference>
<dbReference type="PROSITE" id="PS50110">
    <property type="entry name" value="RESPONSE_REGULATORY"/>
    <property type="match status" value="1"/>
</dbReference>
<dbReference type="PANTHER" id="PTHR48111:SF36">
    <property type="entry name" value="TRANSCRIPTIONAL REGULATORY PROTEIN CUTR"/>
    <property type="match status" value="1"/>
</dbReference>
<reference evidence="6" key="1">
    <citation type="submission" date="2021-04" db="EMBL/GenBank/DDBJ databases">
        <title>Ouciella asimina sp. nov., isolated from the surface seawater in the hydrothermal field of Okinawa Trough.</title>
        <authorList>
            <person name="Shuang W."/>
        </authorList>
    </citation>
    <scope>NUCLEOTIDE SEQUENCE</scope>
    <source>
        <strain evidence="6">LXI357</strain>
    </source>
</reference>
<evidence type="ECO:0000259" key="4">
    <source>
        <dbReference type="PROSITE" id="PS50110"/>
    </source>
</evidence>
<evidence type="ECO:0000313" key="6">
    <source>
        <dbReference type="EMBL" id="MBR0551844.1"/>
    </source>
</evidence>
<dbReference type="GO" id="GO:0000156">
    <property type="term" value="F:phosphorelay response regulator activity"/>
    <property type="evidence" value="ECO:0007669"/>
    <property type="project" value="TreeGrafter"/>
</dbReference>
<evidence type="ECO:0000256" key="2">
    <source>
        <dbReference type="PROSITE-ProRule" id="PRU00169"/>
    </source>
</evidence>
<evidence type="ECO:0000313" key="7">
    <source>
        <dbReference type="Proteomes" id="UP000676996"/>
    </source>
</evidence>
<dbReference type="Gene3D" id="3.40.50.2300">
    <property type="match status" value="1"/>
</dbReference>
<dbReference type="InterPro" id="IPR001867">
    <property type="entry name" value="OmpR/PhoB-type_DNA-bd"/>
</dbReference>
<keyword evidence="2" id="KW-0597">Phosphoprotein</keyword>
<protein>
    <submittedName>
        <fullName evidence="6">Response regulator transcription factor</fullName>
    </submittedName>
</protein>
<dbReference type="GO" id="GO:0005829">
    <property type="term" value="C:cytosol"/>
    <property type="evidence" value="ECO:0007669"/>
    <property type="project" value="TreeGrafter"/>
</dbReference>
<dbReference type="GO" id="GO:0006355">
    <property type="term" value="P:regulation of DNA-templated transcription"/>
    <property type="evidence" value="ECO:0007669"/>
    <property type="project" value="InterPro"/>
</dbReference>
<evidence type="ECO:0000256" key="1">
    <source>
        <dbReference type="ARBA" id="ARBA00023125"/>
    </source>
</evidence>
<organism evidence="6 7">
    <name type="scientific">Stakelama marina</name>
    <dbReference type="NCBI Taxonomy" id="2826939"/>
    <lineage>
        <taxon>Bacteria</taxon>
        <taxon>Pseudomonadati</taxon>
        <taxon>Pseudomonadota</taxon>
        <taxon>Alphaproteobacteria</taxon>
        <taxon>Sphingomonadales</taxon>
        <taxon>Sphingomonadaceae</taxon>
        <taxon>Stakelama</taxon>
    </lineage>
</organism>
<dbReference type="SMART" id="SM00448">
    <property type="entry name" value="REC"/>
    <property type="match status" value="1"/>
</dbReference>
<gene>
    <name evidence="6" type="ORF">J7S20_04920</name>
</gene>
<dbReference type="CDD" id="cd00383">
    <property type="entry name" value="trans_reg_C"/>
    <property type="match status" value="1"/>
</dbReference>
<keyword evidence="1 3" id="KW-0238">DNA-binding</keyword>